<evidence type="ECO:0000313" key="1">
    <source>
        <dbReference type="EMBL" id="GKU96494.1"/>
    </source>
</evidence>
<keyword evidence="2" id="KW-1185">Reference proteome</keyword>
<reference evidence="1 2" key="1">
    <citation type="journal article" date="2021" name="Commun. Biol.">
        <title>The genome of Shorea leprosula (Dipterocarpaceae) highlights the ecological relevance of drought in aseasonal tropical rainforests.</title>
        <authorList>
            <person name="Ng K.K.S."/>
            <person name="Kobayashi M.J."/>
            <person name="Fawcett J.A."/>
            <person name="Hatakeyama M."/>
            <person name="Paape T."/>
            <person name="Ng C.H."/>
            <person name="Ang C.C."/>
            <person name="Tnah L.H."/>
            <person name="Lee C.T."/>
            <person name="Nishiyama T."/>
            <person name="Sese J."/>
            <person name="O'Brien M.J."/>
            <person name="Copetti D."/>
            <person name="Mohd Noor M.I."/>
            <person name="Ong R.C."/>
            <person name="Putra M."/>
            <person name="Sireger I.Z."/>
            <person name="Indrioko S."/>
            <person name="Kosugi Y."/>
            <person name="Izuno A."/>
            <person name="Isagi Y."/>
            <person name="Lee S.L."/>
            <person name="Shimizu K.K."/>
        </authorList>
    </citation>
    <scope>NUCLEOTIDE SEQUENCE [LARGE SCALE GENOMIC DNA]</scope>
    <source>
        <strain evidence="1">214</strain>
    </source>
</reference>
<dbReference type="AlphaFoldDB" id="A0AAV5IFP9"/>
<dbReference type="EMBL" id="BPVZ01000010">
    <property type="protein sequence ID" value="GKU96494.1"/>
    <property type="molecule type" value="Genomic_DNA"/>
</dbReference>
<sequence>MYISLLCWTQVMISRAQLTTKQHILDAHNSSSYLPDAFYILFTCSKKTLGECKGRTVA</sequence>
<comment type="caution">
    <text evidence="1">The sequence shown here is derived from an EMBL/GenBank/DDBJ whole genome shotgun (WGS) entry which is preliminary data.</text>
</comment>
<protein>
    <submittedName>
        <fullName evidence="1">Uncharacterized protein</fullName>
    </submittedName>
</protein>
<evidence type="ECO:0000313" key="2">
    <source>
        <dbReference type="Proteomes" id="UP001054252"/>
    </source>
</evidence>
<proteinExistence type="predicted"/>
<name>A0AAV5IFP9_9ROSI</name>
<dbReference type="Proteomes" id="UP001054252">
    <property type="component" value="Unassembled WGS sequence"/>
</dbReference>
<accession>A0AAV5IFP9</accession>
<gene>
    <name evidence="1" type="ORF">SLEP1_g9723</name>
</gene>
<organism evidence="1 2">
    <name type="scientific">Rubroshorea leprosula</name>
    <dbReference type="NCBI Taxonomy" id="152421"/>
    <lineage>
        <taxon>Eukaryota</taxon>
        <taxon>Viridiplantae</taxon>
        <taxon>Streptophyta</taxon>
        <taxon>Embryophyta</taxon>
        <taxon>Tracheophyta</taxon>
        <taxon>Spermatophyta</taxon>
        <taxon>Magnoliopsida</taxon>
        <taxon>eudicotyledons</taxon>
        <taxon>Gunneridae</taxon>
        <taxon>Pentapetalae</taxon>
        <taxon>rosids</taxon>
        <taxon>malvids</taxon>
        <taxon>Malvales</taxon>
        <taxon>Dipterocarpaceae</taxon>
        <taxon>Rubroshorea</taxon>
    </lineage>
</organism>